<dbReference type="EMBL" id="CM000880">
    <property type="protein sequence ID" value="KQK12948.2"/>
    <property type="molecule type" value="Genomic_DNA"/>
</dbReference>
<dbReference type="GO" id="GO:0004842">
    <property type="term" value="F:ubiquitin-protein transferase activity"/>
    <property type="evidence" value="ECO:0000318"/>
    <property type="project" value="GO_Central"/>
</dbReference>
<protein>
    <recommendedName>
        <fullName evidence="5">F-box domain-containing protein</fullName>
    </recommendedName>
</protein>
<dbReference type="EnsemblPlants" id="KQK12948">
    <property type="protein sequence ID" value="KQK12948"/>
    <property type="gene ID" value="BRADI_1g06990v3"/>
</dbReference>
<organism evidence="2">
    <name type="scientific">Brachypodium distachyon</name>
    <name type="common">Purple false brome</name>
    <name type="synonym">Trachynia distachya</name>
    <dbReference type="NCBI Taxonomy" id="15368"/>
    <lineage>
        <taxon>Eukaryota</taxon>
        <taxon>Viridiplantae</taxon>
        <taxon>Streptophyta</taxon>
        <taxon>Embryophyta</taxon>
        <taxon>Tracheophyta</taxon>
        <taxon>Spermatophyta</taxon>
        <taxon>Magnoliopsida</taxon>
        <taxon>Liliopsida</taxon>
        <taxon>Poales</taxon>
        <taxon>Poaceae</taxon>
        <taxon>BOP clade</taxon>
        <taxon>Pooideae</taxon>
        <taxon>Stipodae</taxon>
        <taxon>Brachypodieae</taxon>
        <taxon>Brachypodium</taxon>
    </lineage>
</organism>
<dbReference type="InParanoid" id="A0A0Q3JLF7"/>
<dbReference type="AlphaFoldDB" id="A0A0Q3JLF7"/>
<dbReference type="STRING" id="15368.A0A0Q3JLF7"/>
<proteinExistence type="predicted"/>
<evidence type="ECO:0000313" key="2">
    <source>
        <dbReference type="EMBL" id="KQK12948.2"/>
    </source>
</evidence>
<keyword evidence="4" id="KW-1185">Reference proteome</keyword>
<dbReference type="ExpressionAtlas" id="A0A0Q3JLF7">
    <property type="expression patterns" value="baseline and differential"/>
</dbReference>
<dbReference type="PANTHER" id="PTHR31672:SF13">
    <property type="entry name" value="F-BOX PROTEIN CPR30-LIKE"/>
    <property type="match status" value="1"/>
</dbReference>
<evidence type="ECO:0000313" key="3">
    <source>
        <dbReference type="EnsemblPlants" id="KQK12948"/>
    </source>
</evidence>
<dbReference type="Proteomes" id="UP000008810">
    <property type="component" value="Chromosome 1"/>
</dbReference>
<dbReference type="GO" id="GO:0031146">
    <property type="term" value="P:SCF-dependent proteasomal ubiquitin-dependent protein catabolic process"/>
    <property type="evidence" value="ECO:0000318"/>
    <property type="project" value="GO_Central"/>
</dbReference>
<reference evidence="2" key="2">
    <citation type="submission" date="2017-06" db="EMBL/GenBank/DDBJ databases">
        <title>WGS assembly of Brachypodium distachyon.</title>
        <authorList>
            <consortium name="The International Brachypodium Initiative"/>
            <person name="Lucas S."/>
            <person name="Harmon-Smith M."/>
            <person name="Lail K."/>
            <person name="Tice H."/>
            <person name="Grimwood J."/>
            <person name="Bruce D."/>
            <person name="Barry K."/>
            <person name="Shu S."/>
            <person name="Lindquist E."/>
            <person name="Wang M."/>
            <person name="Pitluck S."/>
            <person name="Vogel J.P."/>
            <person name="Garvin D.F."/>
            <person name="Mockler T.C."/>
            <person name="Schmutz J."/>
            <person name="Rokhsar D."/>
            <person name="Bevan M.W."/>
        </authorList>
    </citation>
    <scope>NUCLEOTIDE SEQUENCE</scope>
    <source>
        <strain evidence="2">Bd21</strain>
    </source>
</reference>
<dbReference type="Gramene" id="KQK12948">
    <property type="protein sequence ID" value="KQK12948"/>
    <property type="gene ID" value="BRADI_1g06990v3"/>
</dbReference>
<feature type="non-terminal residue" evidence="2">
    <location>
        <position position="454"/>
    </location>
</feature>
<dbReference type="PANTHER" id="PTHR31672">
    <property type="entry name" value="BNACNNG10540D PROTEIN"/>
    <property type="match status" value="1"/>
</dbReference>
<feature type="region of interest" description="Disordered" evidence="1">
    <location>
        <begin position="395"/>
        <end position="415"/>
    </location>
</feature>
<feature type="compositionally biased region" description="Acidic residues" evidence="1">
    <location>
        <begin position="402"/>
        <end position="411"/>
    </location>
</feature>
<accession>A0A0Q3JLF7</accession>
<name>A0A0Q3JLF7_BRADI</name>
<dbReference type="FunCoup" id="A0A0Q3JLF7">
    <property type="interactions" value="4"/>
</dbReference>
<reference evidence="3" key="3">
    <citation type="submission" date="2018-08" db="UniProtKB">
        <authorList>
            <consortium name="EnsemblPlants"/>
        </authorList>
    </citation>
    <scope>IDENTIFICATION</scope>
    <source>
        <strain evidence="3">cv. Bd21</strain>
    </source>
</reference>
<sequence>MDQTASAAMSCCDDASTSEDQQLACRQASRRRPRERVRCAPAPAPLADVVREHALLHLTPAAAARLRLVHPAWARRLASPLFAVAHAATPRRMSGLFVPTSGFLPFDSSDAVPSRTLAFAPASPGSITVLSSSHGLACCFSPADDAYFLCNPATASWAPVPCPPCRPTWPRPAMVVLFDASPYNFRGDYALVCAAEVAPGSGAYCFKVFTSGTGAWRVAAGDDAIVPAEGLVAASGVATGAGGMKTAWWRTSVGTAVGYSPATGRVEIVLCPGDSGMWEIGSAGGKLHCAVRDGSDVAVFRLIGEHGSCSWEEVTRVSVTELLPSRQVKLSESEGSGDDCELESASVAVVEEKEVRRLDDDGVRLLGFQGGAAWPEVVVLAGRRLVAFDTRTRRRREVTVPDPEEEEEQDEEQQRWDGAEYAVHTNTLALVAPAVLAGEPMLVDESLSAPPDEA</sequence>
<gene>
    <name evidence="2" type="ORF">BRADI_1g06990v3</name>
</gene>
<dbReference type="InterPro" id="IPR050796">
    <property type="entry name" value="SCF_F-box_component"/>
</dbReference>
<evidence type="ECO:0000256" key="1">
    <source>
        <dbReference type="SAM" id="MobiDB-lite"/>
    </source>
</evidence>
<reference evidence="2 3" key="1">
    <citation type="journal article" date="2010" name="Nature">
        <title>Genome sequencing and analysis of the model grass Brachypodium distachyon.</title>
        <authorList>
            <consortium name="International Brachypodium Initiative"/>
        </authorList>
    </citation>
    <scope>NUCLEOTIDE SEQUENCE [LARGE SCALE GENOMIC DNA]</scope>
    <source>
        <strain evidence="2 3">Bd21</strain>
    </source>
</reference>
<dbReference type="OrthoDB" id="1916346at2759"/>
<evidence type="ECO:0008006" key="5">
    <source>
        <dbReference type="Google" id="ProtNLM"/>
    </source>
</evidence>
<evidence type="ECO:0000313" key="4">
    <source>
        <dbReference type="Proteomes" id="UP000008810"/>
    </source>
</evidence>